<comment type="similarity">
    <text evidence="12">Belongs to the pannexin family.</text>
</comment>
<comment type="function">
    <text evidence="12">Structural component of the gap junctions.</text>
</comment>
<evidence type="ECO:0000256" key="7">
    <source>
        <dbReference type="ARBA" id="ARBA00022949"/>
    </source>
</evidence>
<feature type="transmembrane region" description="Helical" evidence="12">
    <location>
        <begin position="207"/>
        <end position="227"/>
    </location>
</feature>
<protein>
    <recommendedName>
        <fullName evidence="12">Innexin</fullName>
    </recommendedName>
</protein>
<keyword evidence="7" id="KW-0965">Cell junction</keyword>
<dbReference type="WBParaSite" id="Gr19_v10_g16563.t1">
    <property type="protein sequence ID" value="Gr19_v10_g16563.t1"/>
    <property type="gene ID" value="Gr19_v10_g16563"/>
</dbReference>
<name>A0A914HEB0_GLORO</name>
<evidence type="ECO:0000256" key="4">
    <source>
        <dbReference type="ARBA" id="ARBA00022475"/>
    </source>
</evidence>
<evidence type="ECO:0000256" key="6">
    <source>
        <dbReference type="ARBA" id="ARBA00022868"/>
    </source>
</evidence>
<dbReference type="PROSITE" id="PS51013">
    <property type="entry name" value="PANNEXIN"/>
    <property type="match status" value="1"/>
</dbReference>
<keyword evidence="10 12" id="KW-0472">Membrane</keyword>
<evidence type="ECO:0000313" key="14">
    <source>
        <dbReference type="WBParaSite" id="Gr19_v10_g16563.t1"/>
    </source>
</evidence>
<evidence type="ECO:0000256" key="9">
    <source>
        <dbReference type="ARBA" id="ARBA00023065"/>
    </source>
</evidence>
<dbReference type="PRINTS" id="PR01262">
    <property type="entry name" value="INNEXIN"/>
</dbReference>
<dbReference type="GO" id="GO:0005886">
    <property type="term" value="C:plasma membrane"/>
    <property type="evidence" value="ECO:0007669"/>
    <property type="project" value="UniProtKB-SubCell"/>
</dbReference>
<comment type="subcellular location">
    <subcellularLocation>
        <location evidence="1">Cell junction</location>
        <location evidence="1">Gap junction</location>
    </subcellularLocation>
    <subcellularLocation>
        <location evidence="2 12">Cell membrane</location>
        <topology evidence="2 12">Multi-pass membrane protein</topology>
    </subcellularLocation>
</comment>
<evidence type="ECO:0000256" key="3">
    <source>
        <dbReference type="ARBA" id="ARBA00022448"/>
    </source>
</evidence>
<evidence type="ECO:0000256" key="11">
    <source>
        <dbReference type="ARBA" id="ARBA00023303"/>
    </source>
</evidence>
<keyword evidence="4" id="KW-1003">Cell membrane</keyword>
<keyword evidence="11 12" id="KW-0407">Ion channel</keyword>
<evidence type="ECO:0000313" key="13">
    <source>
        <dbReference type="Proteomes" id="UP000887572"/>
    </source>
</evidence>
<feature type="transmembrane region" description="Helical" evidence="12">
    <location>
        <begin position="296"/>
        <end position="320"/>
    </location>
</feature>
<keyword evidence="3 12" id="KW-0813">Transport</keyword>
<keyword evidence="9 12" id="KW-0406">Ion transport</keyword>
<dbReference type="Proteomes" id="UP000887572">
    <property type="component" value="Unplaced"/>
</dbReference>
<feature type="transmembrane region" description="Helical" evidence="12">
    <location>
        <begin position="28"/>
        <end position="46"/>
    </location>
</feature>
<organism evidence="13 14">
    <name type="scientific">Globodera rostochiensis</name>
    <name type="common">Golden nematode worm</name>
    <name type="synonym">Heterodera rostochiensis</name>
    <dbReference type="NCBI Taxonomy" id="31243"/>
    <lineage>
        <taxon>Eukaryota</taxon>
        <taxon>Metazoa</taxon>
        <taxon>Ecdysozoa</taxon>
        <taxon>Nematoda</taxon>
        <taxon>Chromadorea</taxon>
        <taxon>Rhabditida</taxon>
        <taxon>Tylenchina</taxon>
        <taxon>Tylenchomorpha</taxon>
        <taxon>Tylenchoidea</taxon>
        <taxon>Heteroderidae</taxon>
        <taxon>Heteroderinae</taxon>
        <taxon>Globodera</taxon>
    </lineage>
</organism>
<dbReference type="GO" id="GO:0005921">
    <property type="term" value="C:gap junction"/>
    <property type="evidence" value="ECO:0007669"/>
    <property type="project" value="UniProtKB-SubCell"/>
</dbReference>
<evidence type="ECO:0000256" key="10">
    <source>
        <dbReference type="ARBA" id="ARBA00023136"/>
    </source>
</evidence>
<keyword evidence="13" id="KW-1185">Reference proteome</keyword>
<accession>A0A914HEB0</accession>
<proteinExistence type="inferred from homology"/>
<evidence type="ECO:0000256" key="8">
    <source>
        <dbReference type="ARBA" id="ARBA00022989"/>
    </source>
</evidence>
<sequence length="431" mass="50364">MGSTFGLGTSLLERLKKSRENDDWVDRFVYWVSPCVIILLAVIIGAKQFVGQPIQCWAPNEFKGQWMSYAESYCFVENTYFVSMREQFPMREIDREQREIIYYQWMSFLLFGQALLLMAPKFLWEAFNWKSGLNINVLVRKAHTRNKAGTREAMEEASRQLGTCIHGVLQQNARAKAQLDFSSSFGRLVPDHVDWKSVRPTHSFVSFHYILFKLLNLCSALVQLYLLNCFMVPANYTYWGFDVLRDLMAGRDWSRSGLFPRVTFCDFKIRQAAQHLPHQRFTLQCVIMINMFNEKVFIFLWFWLLGIVLLTAFNLLLWLYRIFSNKSAKAFIVKHLRLANAIQYPDLDEHVPNFVRVLSYDGLVVLRLIHLNTGDIELSSKTVAHLWHQYLDGVKIAKLKMVNNRQCGADTLQNPNFEQKSNGVCYKEKRI</sequence>
<gene>
    <name evidence="12" type="primary">inx</name>
</gene>
<keyword evidence="8 12" id="KW-1133">Transmembrane helix</keyword>
<feature type="transmembrane region" description="Helical" evidence="12">
    <location>
        <begin position="100"/>
        <end position="119"/>
    </location>
</feature>
<dbReference type="InterPro" id="IPR000990">
    <property type="entry name" value="Innexin"/>
</dbReference>
<dbReference type="Pfam" id="PF00876">
    <property type="entry name" value="Innexin"/>
    <property type="match status" value="1"/>
</dbReference>
<evidence type="ECO:0000256" key="5">
    <source>
        <dbReference type="ARBA" id="ARBA00022692"/>
    </source>
</evidence>
<dbReference type="AlphaFoldDB" id="A0A914HEB0"/>
<keyword evidence="5 12" id="KW-0812">Transmembrane</keyword>
<evidence type="ECO:0000256" key="12">
    <source>
        <dbReference type="RuleBase" id="RU010713"/>
    </source>
</evidence>
<dbReference type="PANTHER" id="PTHR11893">
    <property type="entry name" value="INNEXIN"/>
    <property type="match status" value="1"/>
</dbReference>
<evidence type="ECO:0000256" key="1">
    <source>
        <dbReference type="ARBA" id="ARBA00004610"/>
    </source>
</evidence>
<evidence type="ECO:0000256" key="2">
    <source>
        <dbReference type="ARBA" id="ARBA00004651"/>
    </source>
</evidence>
<dbReference type="PANTHER" id="PTHR11893:SF6">
    <property type="entry name" value="INNEXIN-16"/>
    <property type="match status" value="1"/>
</dbReference>
<reference evidence="14" key="1">
    <citation type="submission" date="2022-11" db="UniProtKB">
        <authorList>
            <consortium name="WormBaseParasite"/>
        </authorList>
    </citation>
    <scope>IDENTIFICATION</scope>
</reference>
<keyword evidence="6" id="KW-0303">Gap junction</keyword>
<dbReference type="GO" id="GO:0005243">
    <property type="term" value="F:gap junction channel activity"/>
    <property type="evidence" value="ECO:0007669"/>
    <property type="project" value="TreeGrafter"/>
</dbReference>
<dbReference type="GO" id="GO:0034220">
    <property type="term" value="P:monoatomic ion transmembrane transport"/>
    <property type="evidence" value="ECO:0007669"/>
    <property type="project" value="UniProtKB-KW"/>
</dbReference>